<keyword evidence="3" id="KW-1185">Reference proteome</keyword>
<sequence length="218" mass="24591">MRPSFLAALLPLTGLLWLASPARRLPPDTLTSEADGLGPVTERWYWLDVSGAARSPEDVVKAVLDDFPRIMPPVISWTRKVRGTPGWGSVGDRYFFLLIARRAWVQTDLLTPRMFRNRTLRHHAESGWVAFSAQPQDSGVLRLMVHSRVRASTRLDRLTYLLGMREVQRLTWELVLRRALVLSGGQQVDHGHHTVEYAYTPGEVSDTQTARPAIMSPA</sequence>
<keyword evidence="1" id="KW-0732">Signal</keyword>
<evidence type="ECO:0008006" key="4">
    <source>
        <dbReference type="Google" id="ProtNLM"/>
    </source>
</evidence>
<protein>
    <recommendedName>
        <fullName evidence="4">DUF1990 domain-containing protein</fullName>
    </recommendedName>
</protein>
<reference evidence="2" key="2">
    <citation type="submission" date="2020-09" db="EMBL/GenBank/DDBJ databases">
        <authorList>
            <person name="Sun Q."/>
            <person name="Ohkuma M."/>
        </authorList>
    </citation>
    <scope>NUCLEOTIDE SEQUENCE</scope>
    <source>
        <strain evidence="2">JCM 31311</strain>
    </source>
</reference>
<feature type="chain" id="PRO_5037183512" description="DUF1990 domain-containing protein" evidence="1">
    <location>
        <begin position="25"/>
        <end position="218"/>
    </location>
</feature>
<feature type="signal peptide" evidence="1">
    <location>
        <begin position="1"/>
        <end position="24"/>
    </location>
</feature>
<organism evidence="2 3">
    <name type="scientific">Deinococcus ruber</name>
    <dbReference type="NCBI Taxonomy" id="1848197"/>
    <lineage>
        <taxon>Bacteria</taxon>
        <taxon>Thermotogati</taxon>
        <taxon>Deinococcota</taxon>
        <taxon>Deinococci</taxon>
        <taxon>Deinococcales</taxon>
        <taxon>Deinococcaceae</taxon>
        <taxon>Deinococcus</taxon>
    </lineage>
</organism>
<name>A0A918C013_9DEIO</name>
<gene>
    <name evidence="2" type="ORF">GCM10008957_09250</name>
</gene>
<evidence type="ECO:0000256" key="1">
    <source>
        <dbReference type="SAM" id="SignalP"/>
    </source>
</evidence>
<dbReference type="EMBL" id="BMQL01000003">
    <property type="protein sequence ID" value="GGQ98917.1"/>
    <property type="molecule type" value="Genomic_DNA"/>
</dbReference>
<evidence type="ECO:0000313" key="3">
    <source>
        <dbReference type="Proteomes" id="UP000603865"/>
    </source>
</evidence>
<dbReference type="Proteomes" id="UP000603865">
    <property type="component" value="Unassembled WGS sequence"/>
</dbReference>
<reference evidence="2" key="1">
    <citation type="journal article" date="2014" name="Int. J. Syst. Evol. Microbiol.">
        <title>Complete genome sequence of Corynebacterium casei LMG S-19264T (=DSM 44701T), isolated from a smear-ripened cheese.</title>
        <authorList>
            <consortium name="US DOE Joint Genome Institute (JGI-PGF)"/>
            <person name="Walter F."/>
            <person name="Albersmeier A."/>
            <person name="Kalinowski J."/>
            <person name="Ruckert C."/>
        </authorList>
    </citation>
    <scope>NUCLEOTIDE SEQUENCE</scope>
    <source>
        <strain evidence="2">JCM 31311</strain>
    </source>
</reference>
<dbReference type="RefSeq" id="WP_189088337.1">
    <property type="nucleotide sequence ID" value="NZ_BMQL01000003.1"/>
</dbReference>
<comment type="caution">
    <text evidence="2">The sequence shown here is derived from an EMBL/GenBank/DDBJ whole genome shotgun (WGS) entry which is preliminary data.</text>
</comment>
<proteinExistence type="predicted"/>
<accession>A0A918C013</accession>
<evidence type="ECO:0000313" key="2">
    <source>
        <dbReference type="EMBL" id="GGQ98917.1"/>
    </source>
</evidence>
<dbReference type="AlphaFoldDB" id="A0A918C013"/>